<proteinExistence type="predicted"/>
<evidence type="ECO:0000313" key="2">
    <source>
        <dbReference type="EMBL" id="MBB3328203.1"/>
    </source>
</evidence>
<gene>
    <name evidence="2" type="ORF">FHX39_003147</name>
</gene>
<dbReference type="Gene3D" id="3.30.420.60">
    <property type="entry name" value="eRF1 domain 2"/>
    <property type="match status" value="1"/>
</dbReference>
<dbReference type="RefSeq" id="WP_183339932.1">
    <property type="nucleotide sequence ID" value="NZ_JACHZG010000001.1"/>
</dbReference>
<sequence length="219" mass="22873">MTSTRPPGDGGADRVVLVVAERLAGWVTRFEARHGPVTTSGTAAELTLTAADGAVAVVEVPFPPLPSAADLPSVVEHALVDRTVGAVLVRRGGYAVGWFEGSRLIGSKVGSTYVQGTTKAGGWSQQRYARRRANQTQQAYAEAADVAATLLRPHLGELTAVVGGGDRAGVLAVLADPRLAGLGPLLQPRVLPTVDPRLRVLQAFGDQLREVRITLSADA</sequence>
<reference evidence="2 3" key="1">
    <citation type="submission" date="2020-08" db="EMBL/GenBank/DDBJ databases">
        <title>Sequencing the genomes of 1000 actinobacteria strains.</title>
        <authorList>
            <person name="Klenk H.-P."/>
        </authorList>
    </citation>
    <scope>NUCLEOTIDE SEQUENCE [LARGE SCALE GENOMIC DNA]</scope>
    <source>
        <strain evidence="2 3">DSM 11053</strain>
    </source>
</reference>
<keyword evidence="3" id="KW-1185">Reference proteome</keyword>
<evidence type="ECO:0000313" key="3">
    <source>
        <dbReference type="Proteomes" id="UP000565572"/>
    </source>
</evidence>
<dbReference type="NCBIfam" id="NF041024">
    <property type="entry name" value="acVLRF1_NCBI"/>
    <property type="match status" value="1"/>
</dbReference>
<feature type="domain" description="Actinobacteria/chloroflexi VLRF1 release factor" evidence="1">
    <location>
        <begin position="82"/>
        <end position="214"/>
    </location>
</feature>
<name>A0A7W5JXR8_9ACTN</name>
<dbReference type="InterPro" id="IPR042226">
    <property type="entry name" value="eFR1_2_sf"/>
</dbReference>
<comment type="caution">
    <text evidence="2">The sequence shown here is derived from an EMBL/GenBank/DDBJ whole genome shotgun (WGS) entry which is preliminary data.</text>
</comment>
<organism evidence="2 3">
    <name type="scientific">Microlunatus antarcticus</name>
    <dbReference type="NCBI Taxonomy" id="53388"/>
    <lineage>
        <taxon>Bacteria</taxon>
        <taxon>Bacillati</taxon>
        <taxon>Actinomycetota</taxon>
        <taxon>Actinomycetes</taxon>
        <taxon>Propionibacteriales</taxon>
        <taxon>Propionibacteriaceae</taxon>
        <taxon>Microlunatus</taxon>
    </lineage>
</organism>
<dbReference type="EMBL" id="JACHZG010000001">
    <property type="protein sequence ID" value="MBB3328203.1"/>
    <property type="molecule type" value="Genomic_DNA"/>
</dbReference>
<dbReference type="Proteomes" id="UP000565572">
    <property type="component" value="Unassembled WGS sequence"/>
</dbReference>
<dbReference type="AlphaFoldDB" id="A0A7W5JXR8"/>
<dbReference type="SUPFAM" id="SSF53137">
    <property type="entry name" value="Translational machinery components"/>
    <property type="match status" value="1"/>
</dbReference>
<dbReference type="Pfam" id="PF18859">
    <property type="entry name" value="acVLRF1"/>
    <property type="match status" value="1"/>
</dbReference>
<accession>A0A7W5JXR8</accession>
<protein>
    <recommendedName>
        <fullName evidence="1">Actinobacteria/chloroflexi VLRF1 release factor domain-containing protein</fullName>
    </recommendedName>
</protein>
<evidence type="ECO:0000259" key="1">
    <source>
        <dbReference type="Pfam" id="PF18859"/>
    </source>
</evidence>
<dbReference type="InterPro" id="IPR040783">
    <property type="entry name" value="VLRF1"/>
</dbReference>